<proteinExistence type="predicted"/>
<dbReference type="HOGENOM" id="CLU_348072_0_0_7"/>
<dbReference type="EMBL" id="CP000142">
    <property type="protein sequence ID" value="ABA88445.1"/>
    <property type="molecule type" value="Genomic_DNA"/>
</dbReference>
<organism evidence="1 2">
    <name type="scientific">Syntrophotalea carbinolica (strain DSM 2380 / NBRC 103641 / GraBd1)</name>
    <name type="common">Pelobacter carbinolicus</name>
    <dbReference type="NCBI Taxonomy" id="338963"/>
    <lineage>
        <taxon>Bacteria</taxon>
        <taxon>Pseudomonadati</taxon>
        <taxon>Thermodesulfobacteriota</taxon>
        <taxon>Desulfuromonadia</taxon>
        <taxon>Desulfuromonadales</taxon>
        <taxon>Syntrophotaleaceae</taxon>
        <taxon>Syntrophotalea</taxon>
    </lineage>
</organism>
<evidence type="ECO:0008006" key="3">
    <source>
        <dbReference type="Google" id="ProtNLM"/>
    </source>
</evidence>
<reference evidence="1 2" key="2">
    <citation type="journal article" date="2012" name="BMC Genomics">
        <title>The genome of Pelobacter carbinolicus reveals surprising metabolic capabilities and physiological features.</title>
        <authorList>
            <person name="Aklujkar M."/>
            <person name="Haveman S.A."/>
            <person name="Didonato R.Jr."/>
            <person name="Chertkov O."/>
            <person name="Han C.S."/>
            <person name="Land M.L."/>
            <person name="Brown P."/>
            <person name="Lovley D.R."/>
        </authorList>
    </citation>
    <scope>NUCLEOTIDE SEQUENCE [LARGE SCALE GENOMIC DNA]</scope>
    <source>
        <strain evidence="2">DSM 2380 / NBRC 103641 / GraBd1</strain>
    </source>
</reference>
<keyword evidence="2" id="KW-1185">Reference proteome</keyword>
<dbReference type="Gene3D" id="1.25.40.10">
    <property type="entry name" value="Tetratricopeptide repeat domain"/>
    <property type="match status" value="3"/>
</dbReference>
<dbReference type="InterPro" id="IPR011990">
    <property type="entry name" value="TPR-like_helical_dom_sf"/>
</dbReference>
<dbReference type="STRING" id="338963.Pcar_1196"/>
<reference evidence="2" key="1">
    <citation type="submission" date="2005-10" db="EMBL/GenBank/DDBJ databases">
        <title>Complete sequence of Pelobacter carbinolicus DSM 2380.</title>
        <authorList>
            <person name="Copeland A."/>
            <person name="Lucas S."/>
            <person name="Lapidus A."/>
            <person name="Barry K."/>
            <person name="Detter J.C."/>
            <person name="Glavina T."/>
            <person name="Hammon N."/>
            <person name="Israni S."/>
            <person name="Pitluck S."/>
            <person name="Chertkov O."/>
            <person name="Schmutz J."/>
            <person name="Larimer F."/>
            <person name="Land M."/>
            <person name="Kyrpides N."/>
            <person name="Ivanova N."/>
            <person name="Richardson P."/>
        </authorList>
    </citation>
    <scope>NUCLEOTIDE SEQUENCE [LARGE SCALE GENOMIC DNA]</scope>
    <source>
        <strain evidence="2">DSM 2380 / NBRC 103641 / GraBd1</strain>
    </source>
</reference>
<evidence type="ECO:0000313" key="2">
    <source>
        <dbReference type="Proteomes" id="UP000002534"/>
    </source>
</evidence>
<sequence length="837" mass="94657">MNMNLWLFFNMLMIGTIIAKPPRTTGKQPAATISFQERAFMIKLRLLVIVLLLIGSVLPVRAADVHRLQNLTKVDEFDQSRVVFDFSKLPEFHLETSGQRVDLLFQQTDIGSSLTTLPEDDKIVKVLLARKQEELLVSILLHKIPTRVATIESPARQQITLDIRWPTEGAQRPAVAFQLSGMPTAHKSLDSIATPQLNSVYTGRWQDFFKVFHTRPDIQTPMQYSLPALPSWPTDRTEPILHKALKLANSGKWQTLAAELKQAGIPVTGHPGAELKAEALLRTGHAKRAVQILNALKTEEGDAAQPARANYLCALAEAASGAPYQARCSLAPVLAASATTSPLTPYARLLEAELLLAIGKHAQAYALLKKPVQHWPNALQRTVQWRRSQALLHMGKKTKAARGFRRMYSRPDLHARFPDIRYDAGLSCLETGRYKEAEVHFVELSQSLHDPIQHGNAEFCAAKAAYLAKDRKRALVSLEQLRDNYEGTETGFFAWMALLDHRFSNQENVSFLQIARDYGTIAENAPLRSLREEAAIKQALVHHLHNQQDRAAALLKVFLRNFSRGPFQKEAKTLLSEILPPLIEKLIRDGHDLEAVVMVEEHRDLLIDGNLSWSFLPDLAQAYTRLGLWQKASKTYFFLIDRKGAGHRDKAYYLPLVQLLHDRSQYAMAISLARRYLEKYPSGKDRLQLFELQLMAMAKSNRLDEAVQLLQKYKHLTNADIALQSAVIHWKQGNSRRIIQQPKSLNDTPEGLLLRAEALFKETRNAEALDLYEQLRRHKTYADQATYRCGQIKLLSGDNQSALKLFRQVAENKQASFWARLAKDAIAAHDMKRSARL</sequence>
<name>Q3A5B2_SYNC1</name>
<evidence type="ECO:0000313" key="1">
    <source>
        <dbReference type="EMBL" id="ABA88445.1"/>
    </source>
</evidence>
<gene>
    <name evidence="1" type="ordered locus">Pcar_1196</name>
</gene>
<dbReference type="AlphaFoldDB" id="Q3A5B2"/>
<dbReference type="SUPFAM" id="SSF48452">
    <property type="entry name" value="TPR-like"/>
    <property type="match status" value="2"/>
</dbReference>
<dbReference type="Proteomes" id="UP000002534">
    <property type="component" value="Chromosome"/>
</dbReference>
<accession>Q3A5B2</accession>
<dbReference type="KEGG" id="pca:Pcar_1196"/>
<dbReference type="eggNOG" id="COG0457">
    <property type="taxonomic scope" value="Bacteria"/>
</dbReference>
<protein>
    <recommendedName>
        <fullName evidence="3">Tetratricopeptide repeat protein</fullName>
    </recommendedName>
</protein>